<proteinExistence type="predicted"/>
<organism evidence="2 3">
    <name type="scientific">Eragrostis curvula</name>
    <name type="common">weeping love grass</name>
    <dbReference type="NCBI Taxonomy" id="38414"/>
    <lineage>
        <taxon>Eukaryota</taxon>
        <taxon>Viridiplantae</taxon>
        <taxon>Streptophyta</taxon>
        <taxon>Embryophyta</taxon>
        <taxon>Tracheophyta</taxon>
        <taxon>Spermatophyta</taxon>
        <taxon>Magnoliopsida</taxon>
        <taxon>Liliopsida</taxon>
        <taxon>Poales</taxon>
        <taxon>Poaceae</taxon>
        <taxon>PACMAD clade</taxon>
        <taxon>Chloridoideae</taxon>
        <taxon>Eragrostideae</taxon>
        <taxon>Eragrostidinae</taxon>
        <taxon>Eragrostis</taxon>
    </lineage>
</organism>
<reference evidence="2 3" key="1">
    <citation type="journal article" date="2019" name="Sci. Rep.">
        <title>A high-quality genome of Eragrostis curvula grass provides insights into Poaceae evolution and supports new strategies to enhance forage quality.</title>
        <authorList>
            <person name="Carballo J."/>
            <person name="Santos B.A.C.M."/>
            <person name="Zappacosta D."/>
            <person name="Garbus I."/>
            <person name="Selva J.P."/>
            <person name="Gallo C.A."/>
            <person name="Diaz A."/>
            <person name="Albertini E."/>
            <person name="Caccamo M."/>
            <person name="Echenique V."/>
        </authorList>
    </citation>
    <scope>NUCLEOTIDE SEQUENCE [LARGE SCALE GENOMIC DNA]</scope>
    <source>
        <strain evidence="3">cv. Victoria</strain>
        <tissue evidence="2">Leaf</tissue>
    </source>
</reference>
<dbReference type="Proteomes" id="UP000324897">
    <property type="component" value="Unassembled WGS sequence"/>
</dbReference>
<dbReference type="OrthoDB" id="693570at2759"/>
<keyword evidence="3" id="KW-1185">Reference proteome</keyword>
<protein>
    <submittedName>
        <fullName evidence="2">Uncharacterized protein</fullName>
    </submittedName>
</protein>
<feature type="non-terminal residue" evidence="2">
    <location>
        <position position="1"/>
    </location>
</feature>
<evidence type="ECO:0000313" key="2">
    <source>
        <dbReference type="EMBL" id="TVU04201.1"/>
    </source>
</evidence>
<name>A0A5J9T084_9POAL</name>
<evidence type="ECO:0000313" key="3">
    <source>
        <dbReference type="Proteomes" id="UP000324897"/>
    </source>
</evidence>
<dbReference type="AlphaFoldDB" id="A0A5J9T084"/>
<sequence length="121" mass="14120">LPDGGSKTFCERGRLRPWFIDRESYSLLQLVDDIGAQRMWGSKQYITLWRELDDEGVEIKNDENLLEWIDLNIEKGEVCIYAQIEDFEGPLQCSPTKRRCHPTSLPTKKRLPPAQKRELSL</sequence>
<comment type="caution">
    <text evidence="2">The sequence shown here is derived from an EMBL/GenBank/DDBJ whole genome shotgun (WGS) entry which is preliminary data.</text>
</comment>
<gene>
    <name evidence="2" type="ORF">EJB05_50227</name>
</gene>
<feature type="region of interest" description="Disordered" evidence="1">
    <location>
        <begin position="95"/>
        <end position="121"/>
    </location>
</feature>
<evidence type="ECO:0000256" key="1">
    <source>
        <dbReference type="SAM" id="MobiDB-lite"/>
    </source>
</evidence>
<feature type="non-terminal residue" evidence="2">
    <location>
        <position position="121"/>
    </location>
</feature>
<feature type="compositionally biased region" description="Basic residues" evidence="1">
    <location>
        <begin position="96"/>
        <end position="111"/>
    </location>
</feature>
<dbReference type="EMBL" id="RWGY01000087">
    <property type="protein sequence ID" value="TVU04201.1"/>
    <property type="molecule type" value="Genomic_DNA"/>
</dbReference>
<accession>A0A5J9T084</accession>